<feature type="compositionally biased region" description="Polar residues" evidence="3">
    <location>
        <begin position="48"/>
        <end position="68"/>
    </location>
</feature>
<dbReference type="InterPro" id="IPR002355">
    <property type="entry name" value="Cu_oxidase_Cu_BS"/>
</dbReference>
<dbReference type="InterPro" id="IPR011706">
    <property type="entry name" value="Cu-oxidase_C"/>
</dbReference>
<dbReference type="Pfam" id="PF07731">
    <property type="entry name" value="Cu-oxidase_2"/>
    <property type="match status" value="1"/>
</dbReference>
<protein>
    <submittedName>
        <fullName evidence="8">Multicopper oxidase family protein</fullName>
    </submittedName>
</protein>
<organism evidence="8 9">
    <name type="scientific">Thorsellia kenyensis</name>
    <dbReference type="NCBI Taxonomy" id="1549888"/>
    <lineage>
        <taxon>Bacteria</taxon>
        <taxon>Pseudomonadati</taxon>
        <taxon>Pseudomonadota</taxon>
        <taxon>Gammaproteobacteria</taxon>
        <taxon>Enterobacterales</taxon>
        <taxon>Thorselliaceae</taxon>
        <taxon>Thorsellia</taxon>
    </lineage>
</organism>
<proteinExistence type="predicted"/>
<evidence type="ECO:0000313" key="8">
    <source>
        <dbReference type="EMBL" id="MFC0180558.1"/>
    </source>
</evidence>
<dbReference type="InterPro" id="IPR008972">
    <property type="entry name" value="Cupredoxin"/>
</dbReference>
<evidence type="ECO:0000313" key="9">
    <source>
        <dbReference type="Proteomes" id="UP001589758"/>
    </source>
</evidence>
<evidence type="ECO:0000259" key="6">
    <source>
        <dbReference type="Pfam" id="PF07731"/>
    </source>
</evidence>
<evidence type="ECO:0000259" key="5">
    <source>
        <dbReference type="Pfam" id="PF00394"/>
    </source>
</evidence>
<dbReference type="EMBL" id="JBHLXE010000105">
    <property type="protein sequence ID" value="MFC0180558.1"/>
    <property type="molecule type" value="Genomic_DNA"/>
</dbReference>
<dbReference type="InterPro" id="IPR001117">
    <property type="entry name" value="Cu-oxidase_2nd"/>
</dbReference>
<gene>
    <name evidence="8" type="ORF">ACFFIT_10780</name>
</gene>
<dbReference type="Pfam" id="PF07732">
    <property type="entry name" value="Cu-oxidase_3"/>
    <property type="match status" value="1"/>
</dbReference>
<feature type="domain" description="Plastocyanin-like" evidence="5">
    <location>
        <begin position="283"/>
        <end position="372"/>
    </location>
</feature>
<evidence type="ECO:0000256" key="2">
    <source>
        <dbReference type="ARBA" id="ARBA00023002"/>
    </source>
</evidence>
<comment type="caution">
    <text evidence="8">The sequence shown here is derived from an EMBL/GenBank/DDBJ whole genome shotgun (WGS) entry which is preliminary data.</text>
</comment>
<dbReference type="InterPro" id="IPR045087">
    <property type="entry name" value="Cu-oxidase_fam"/>
</dbReference>
<dbReference type="Proteomes" id="UP001589758">
    <property type="component" value="Unassembled WGS sequence"/>
</dbReference>
<dbReference type="CDD" id="cd13881">
    <property type="entry name" value="CuRO_2_McoC_like"/>
    <property type="match status" value="1"/>
</dbReference>
<dbReference type="Gene3D" id="2.60.40.420">
    <property type="entry name" value="Cupredoxins - blue copper proteins"/>
    <property type="match status" value="3"/>
</dbReference>
<evidence type="ECO:0000256" key="1">
    <source>
        <dbReference type="ARBA" id="ARBA00022723"/>
    </source>
</evidence>
<name>A0ABV6CC66_9GAMM</name>
<reference evidence="8 9" key="1">
    <citation type="submission" date="2024-09" db="EMBL/GenBank/DDBJ databases">
        <authorList>
            <person name="Sun Q."/>
            <person name="Mori K."/>
        </authorList>
    </citation>
    <scope>NUCLEOTIDE SEQUENCE [LARGE SCALE GENOMIC DNA]</scope>
    <source>
        <strain evidence="8 9">CCM 8545</strain>
    </source>
</reference>
<dbReference type="RefSeq" id="WP_385877679.1">
    <property type="nucleotide sequence ID" value="NZ_JBHLXE010000105.1"/>
</dbReference>
<feature type="domain" description="Plastocyanin-like" evidence="6">
    <location>
        <begin position="425"/>
        <end position="535"/>
    </location>
</feature>
<evidence type="ECO:0000256" key="3">
    <source>
        <dbReference type="SAM" id="MobiDB-lite"/>
    </source>
</evidence>
<keyword evidence="1" id="KW-0479">Metal-binding</keyword>
<accession>A0ABV6CC66</accession>
<sequence>MKLTQLTLLTVMSLLSQNLFASSADTLPSKNSMNHHKHYSHGAEHTKNSLNNQVKHSGNQKMISSDTKVSSHNDMHDMHGMHGMKKASKDRLTPASYFGVARNQPLKPLITIQNMSTEKGVFKAILEPKQSVKRMSDKASPELWLYNGEILPLIEVNAGDKVEITVKNRLNEDTTVHWHGLAIPPSQDGNPQDPIAPNAQRTYEFTTNEDMAGTHWFHPHTHLRTSTQVAKGLAGAFIIKNSNDPLAHIPEQTLFFSDLKLDKNGQIAENDMIDIMNGREGQFALINGQWEPEIELDGTQRWRLINGNSARYLNFSFPKEMVEVYLVATDGGLIESPQQIESLLLTPGERAEIVVTPKSDKIFSLMASAYDRDKMGPVPKEVDLVLAQIHPKVGTRIKLPSTLTDITPLPKPSVTRKVIFSEEMAPLKFLINGQSHDMNRIDFKMNKGEVELWEITNQSHMDHNFHLHGPQFQVIEFENNGVVSKPPFTLFKDTINVRPGETIRVLTQQNHTGIRMFHCHILEHEDAGMMGQVEVL</sequence>
<keyword evidence="2" id="KW-0560">Oxidoreductase</keyword>
<dbReference type="PROSITE" id="PS00080">
    <property type="entry name" value="MULTICOPPER_OXIDASE2"/>
    <property type="match status" value="1"/>
</dbReference>
<dbReference type="SUPFAM" id="SSF49503">
    <property type="entry name" value="Cupredoxins"/>
    <property type="match status" value="3"/>
</dbReference>
<evidence type="ECO:0000256" key="4">
    <source>
        <dbReference type="SAM" id="SignalP"/>
    </source>
</evidence>
<feature type="signal peptide" evidence="4">
    <location>
        <begin position="1"/>
        <end position="21"/>
    </location>
</feature>
<dbReference type="PANTHER" id="PTHR11709:SF2">
    <property type="entry name" value="MULTICOPPER OXIDASE LPR1"/>
    <property type="match status" value="1"/>
</dbReference>
<keyword evidence="4" id="KW-0732">Signal</keyword>
<dbReference type="PANTHER" id="PTHR11709">
    <property type="entry name" value="MULTI-COPPER OXIDASE"/>
    <property type="match status" value="1"/>
</dbReference>
<feature type="region of interest" description="Disordered" evidence="3">
    <location>
        <begin position="30"/>
        <end position="71"/>
    </location>
</feature>
<evidence type="ECO:0000259" key="7">
    <source>
        <dbReference type="Pfam" id="PF07732"/>
    </source>
</evidence>
<dbReference type="InterPro" id="IPR011707">
    <property type="entry name" value="Cu-oxidase-like_N"/>
</dbReference>
<dbReference type="Pfam" id="PF00394">
    <property type="entry name" value="Cu-oxidase"/>
    <property type="match status" value="1"/>
</dbReference>
<feature type="chain" id="PRO_5047027234" evidence="4">
    <location>
        <begin position="22"/>
        <end position="536"/>
    </location>
</feature>
<feature type="domain" description="Plastocyanin-like" evidence="7">
    <location>
        <begin position="136"/>
        <end position="243"/>
    </location>
</feature>
<keyword evidence="9" id="KW-1185">Reference proteome</keyword>